<evidence type="ECO:0000256" key="2">
    <source>
        <dbReference type="ARBA" id="ARBA00022679"/>
    </source>
</evidence>
<name>A0A212KLF7_9PROT</name>
<dbReference type="SUPFAM" id="SSF53335">
    <property type="entry name" value="S-adenosyl-L-methionine-dependent methyltransferases"/>
    <property type="match status" value="1"/>
</dbReference>
<keyword evidence="1 4" id="KW-0489">Methyltransferase</keyword>
<proteinExistence type="predicted"/>
<dbReference type="NCBIfam" id="TIGR00095">
    <property type="entry name" value="16S rRNA (guanine(966)-N(2))-methyltransferase RsmD"/>
    <property type="match status" value="1"/>
</dbReference>
<dbReference type="InterPro" id="IPR004398">
    <property type="entry name" value="RNA_MeTrfase_RsmD"/>
</dbReference>
<feature type="region of interest" description="Disordered" evidence="3">
    <location>
        <begin position="1"/>
        <end position="24"/>
    </location>
</feature>
<dbReference type="Gene3D" id="3.40.50.150">
    <property type="entry name" value="Vaccinia Virus protein VP39"/>
    <property type="match status" value="1"/>
</dbReference>
<sequence length="183" mass="19204">MRIVAGRNKGRILAAPEGGDTRPTSDRAREALFNILAHRYAPEDFSLHGARVLDLFAGTGALGLEAWSRGAAHVTFVERDAAALKALAANLRATRAEAEILRADATHPPRAKIACDLVFLDPPYAEGVAAAALAAADAAGWVRAGAVAVAETAAADAPVWPPGFVVDDRRVYGKAALTFLRRA</sequence>
<dbReference type="InterPro" id="IPR029063">
    <property type="entry name" value="SAM-dependent_MTases_sf"/>
</dbReference>
<dbReference type="AlphaFoldDB" id="A0A212KLF7"/>
<protein>
    <submittedName>
        <fullName evidence="4">16S rRNA (Guanine(966)-N(2))-methyltransferase</fullName>
    </submittedName>
</protein>
<dbReference type="PANTHER" id="PTHR43542">
    <property type="entry name" value="METHYLTRANSFERASE"/>
    <property type="match status" value="1"/>
</dbReference>
<organism evidence="4">
    <name type="scientific">uncultured Alphaproteobacteria bacterium</name>
    <dbReference type="NCBI Taxonomy" id="91750"/>
    <lineage>
        <taxon>Bacteria</taxon>
        <taxon>Pseudomonadati</taxon>
        <taxon>Pseudomonadota</taxon>
        <taxon>Alphaproteobacteria</taxon>
        <taxon>environmental samples</taxon>
    </lineage>
</organism>
<accession>A0A212KLF7</accession>
<dbReference type="GO" id="GO:0031167">
    <property type="term" value="P:rRNA methylation"/>
    <property type="evidence" value="ECO:0007669"/>
    <property type="project" value="InterPro"/>
</dbReference>
<evidence type="ECO:0000313" key="4">
    <source>
        <dbReference type="EMBL" id="SBW12501.1"/>
    </source>
</evidence>
<dbReference type="PIRSF" id="PIRSF004553">
    <property type="entry name" value="CHP00095"/>
    <property type="match status" value="1"/>
</dbReference>
<dbReference type="Pfam" id="PF03602">
    <property type="entry name" value="Cons_hypoth95"/>
    <property type="match status" value="1"/>
</dbReference>
<gene>
    <name evidence="4" type="ORF">KL86APRO_30051</name>
</gene>
<dbReference type="GO" id="GO:0008168">
    <property type="term" value="F:methyltransferase activity"/>
    <property type="evidence" value="ECO:0007669"/>
    <property type="project" value="UniProtKB-KW"/>
</dbReference>
<dbReference type="PANTHER" id="PTHR43542:SF1">
    <property type="entry name" value="METHYLTRANSFERASE"/>
    <property type="match status" value="1"/>
</dbReference>
<evidence type="ECO:0000256" key="1">
    <source>
        <dbReference type="ARBA" id="ARBA00022603"/>
    </source>
</evidence>
<keyword evidence="2 4" id="KW-0808">Transferase</keyword>
<dbReference type="EMBL" id="FLUO01000003">
    <property type="protein sequence ID" value="SBW12501.1"/>
    <property type="molecule type" value="Genomic_DNA"/>
</dbReference>
<dbReference type="CDD" id="cd02440">
    <property type="entry name" value="AdoMet_MTases"/>
    <property type="match status" value="1"/>
</dbReference>
<evidence type="ECO:0000256" key="3">
    <source>
        <dbReference type="SAM" id="MobiDB-lite"/>
    </source>
</evidence>
<reference evidence="4" key="1">
    <citation type="submission" date="2016-04" db="EMBL/GenBank/DDBJ databases">
        <authorList>
            <person name="Evans L.H."/>
            <person name="Alamgir A."/>
            <person name="Owens N."/>
            <person name="Weber N.D."/>
            <person name="Virtaneva K."/>
            <person name="Barbian K."/>
            <person name="Babar A."/>
            <person name="Rosenke K."/>
        </authorList>
    </citation>
    <scope>NUCLEOTIDE SEQUENCE</scope>
    <source>
        <strain evidence="4">86</strain>
    </source>
</reference>